<protein>
    <submittedName>
        <fullName evidence="2">Uncharacterized protein</fullName>
    </submittedName>
</protein>
<keyword evidence="1" id="KW-0812">Transmembrane</keyword>
<gene>
    <name evidence="2" type="ORF">LBBP_03159</name>
</gene>
<evidence type="ECO:0000313" key="2">
    <source>
        <dbReference type="EMBL" id="ALO27364.1"/>
    </source>
</evidence>
<dbReference type="AlphaFoldDB" id="A0A0S2IUP6"/>
<dbReference type="Proteomes" id="UP000058857">
    <property type="component" value="Chromosome 1"/>
</dbReference>
<keyword evidence="1" id="KW-1133">Transmembrane helix</keyword>
<reference evidence="2 3" key="1">
    <citation type="journal article" date="2015" name="PLoS Negl. Trop. Dis.">
        <title>Distribution of Plasmids in Distinct Leptospira Pathogenic Species.</title>
        <authorList>
            <person name="Wang Y."/>
            <person name="Zhuang X."/>
            <person name="Zhong Y."/>
            <person name="Zhang C."/>
            <person name="Zhang Y."/>
            <person name="Zeng L."/>
            <person name="Zhu Y."/>
            <person name="He P."/>
            <person name="Dong K."/>
            <person name="Pal U."/>
            <person name="Guo X."/>
            <person name="Qin J."/>
        </authorList>
    </citation>
    <scope>NUCLEOTIDE SEQUENCE [LARGE SCALE GENOMIC DNA]</scope>
    <source>
        <strain evidence="2 3">56604</strain>
    </source>
</reference>
<sequence>MISIPQFKKKLKVKSEIILKKRRKEHLHVSVCFSKLNCFLLFWFSTS</sequence>
<keyword evidence="1" id="KW-0472">Membrane</keyword>
<evidence type="ECO:0000313" key="3">
    <source>
        <dbReference type="Proteomes" id="UP000058857"/>
    </source>
</evidence>
<evidence type="ECO:0000256" key="1">
    <source>
        <dbReference type="SAM" id="Phobius"/>
    </source>
</evidence>
<accession>A0A0S2IUP6</accession>
<name>A0A0S2IUP6_LEPBO</name>
<proteinExistence type="predicted"/>
<organism evidence="2">
    <name type="scientific">Leptospira borgpetersenii serovar Ballum</name>
    <dbReference type="NCBI Taxonomy" id="280505"/>
    <lineage>
        <taxon>Bacteria</taxon>
        <taxon>Pseudomonadati</taxon>
        <taxon>Spirochaetota</taxon>
        <taxon>Spirochaetia</taxon>
        <taxon>Leptospirales</taxon>
        <taxon>Leptospiraceae</taxon>
        <taxon>Leptospira</taxon>
    </lineage>
</organism>
<feature type="transmembrane region" description="Helical" evidence="1">
    <location>
        <begin position="27"/>
        <end position="45"/>
    </location>
</feature>
<dbReference type="EMBL" id="CP012029">
    <property type="protein sequence ID" value="ALO27364.1"/>
    <property type="molecule type" value="Genomic_DNA"/>
</dbReference>